<keyword evidence="8" id="KW-1185">Reference proteome</keyword>
<dbReference type="PANTHER" id="PTHR42794">
    <property type="entry name" value="HEMIN IMPORT ATP-BINDING PROTEIN HMUV"/>
    <property type="match status" value="1"/>
</dbReference>
<dbReference type="PROSITE" id="PS50893">
    <property type="entry name" value="ABC_TRANSPORTER_2"/>
    <property type="match status" value="1"/>
</dbReference>
<accession>C8PEM9</accession>
<dbReference type="eggNOG" id="COG1120">
    <property type="taxonomic scope" value="Bacteria"/>
</dbReference>
<keyword evidence="1" id="KW-0813">Transport</keyword>
<keyword evidence="3 7" id="KW-0067">ATP-binding</keyword>
<name>C8PEM9_9BACT</name>
<dbReference type="EMBL" id="ACYG01000009">
    <property type="protein sequence ID" value="EEV18507.1"/>
    <property type="molecule type" value="Genomic_DNA"/>
</dbReference>
<reference evidence="7 8" key="1">
    <citation type="submission" date="2009-07" db="EMBL/GenBank/DDBJ databases">
        <authorList>
            <person name="Madupu R."/>
            <person name="Sebastian Y."/>
            <person name="Durkin A.S."/>
            <person name="Torralba M."/>
            <person name="Methe B."/>
            <person name="Sutton G.G."/>
            <person name="Strausberg R.L."/>
            <person name="Nelson K.E."/>
        </authorList>
    </citation>
    <scope>NUCLEOTIDE SEQUENCE [LARGE SCALE GENOMIC DNA]</scope>
    <source>
        <strain evidence="7 8">RM3268</strain>
    </source>
</reference>
<dbReference type="OrthoDB" id="5515229at2"/>
<dbReference type="InterPro" id="IPR003439">
    <property type="entry name" value="ABC_transporter-like_ATP-bd"/>
</dbReference>
<evidence type="ECO:0000313" key="7">
    <source>
        <dbReference type="EMBL" id="EEV18507.1"/>
    </source>
</evidence>
<dbReference type="SMART" id="SM00382">
    <property type="entry name" value="AAA"/>
    <property type="match status" value="1"/>
</dbReference>
<gene>
    <name evidence="7" type="ORF">CAMGR0001_2518</name>
</gene>
<comment type="function">
    <text evidence="5">Part of the ABC transporter complex HmuTUV involved in hemin import. Responsible for energy coupling to the transport system.</text>
</comment>
<dbReference type="GO" id="GO:0005524">
    <property type="term" value="F:ATP binding"/>
    <property type="evidence" value="ECO:0007669"/>
    <property type="project" value="UniProtKB-KW"/>
</dbReference>
<evidence type="ECO:0000256" key="3">
    <source>
        <dbReference type="ARBA" id="ARBA00022840"/>
    </source>
</evidence>
<dbReference type="GO" id="GO:0016887">
    <property type="term" value="F:ATP hydrolysis activity"/>
    <property type="evidence" value="ECO:0007669"/>
    <property type="project" value="InterPro"/>
</dbReference>
<evidence type="ECO:0000313" key="8">
    <source>
        <dbReference type="Proteomes" id="UP000005709"/>
    </source>
</evidence>
<evidence type="ECO:0000256" key="5">
    <source>
        <dbReference type="ARBA" id="ARBA00037066"/>
    </source>
</evidence>
<dbReference type="InterPro" id="IPR003593">
    <property type="entry name" value="AAA+_ATPase"/>
</dbReference>
<dbReference type="FunFam" id="3.40.50.300:FF:000134">
    <property type="entry name" value="Iron-enterobactin ABC transporter ATP-binding protein"/>
    <property type="match status" value="1"/>
</dbReference>
<keyword evidence="4" id="KW-1278">Translocase</keyword>
<dbReference type="InterPro" id="IPR027417">
    <property type="entry name" value="P-loop_NTPase"/>
</dbReference>
<dbReference type="Gene3D" id="3.40.50.300">
    <property type="entry name" value="P-loop containing nucleotide triphosphate hydrolases"/>
    <property type="match status" value="1"/>
</dbReference>
<protein>
    <submittedName>
        <fullName evidence="7">ABC transporter, ATP-binding protein</fullName>
    </submittedName>
</protein>
<dbReference type="Proteomes" id="UP000005709">
    <property type="component" value="Unassembled WGS sequence"/>
</dbReference>
<evidence type="ECO:0000259" key="6">
    <source>
        <dbReference type="PROSITE" id="PS50893"/>
    </source>
</evidence>
<proteinExistence type="predicted"/>
<sequence length="257" mass="28252">MKVSELNFSYGKRAILQDVCLNLERGKFYGILGPNGCGKSTLLKNILQILKPASGIIEINGKRASEYGLKELAALIGFVPQKTALAAPLSVKEILLAGRFCRLKSAFSGYDASDHAKVEQMAELLDVKKFLERSAFELSGGEFGRVLLARALVSEPEILLLDEPTGALDMNYAIEAMSICENLTRSLNLTSVIVLHDLNLASLFCDEIFMLKDGAVRYRGSASELFTPQIIKEIYGFDALIVENLGTKFILPQKEKL</sequence>
<dbReference type="PANTHER" id="PTHR42794:SF1">
    <property type="entry name" value="HEMIN IMPORT ATP-BINDING PROTEIN HMUV"/>
    <property type="match status" value="1"/>
</dbReference>
<dbReference type="CDD" id="cd03214">
    <property type="entry name" value="ABC_Iron-Siderophores_B12_Hemin"/>
    <property type="match status" value="1"/>
</dbReference>
<organism evidence="7 8">
    <name type="scientific">Campylobacter gracilis RM3268</name>
    <dbReference type="NCBI Taxonomy" id="553220"/>
    <lineage>
        <taxon>Bacteria</taxon>
        <taxon>Pseudomonadati</taxon>
        <taxon>Campylobacterota</taxon>
        <taxon>Epsilonproteobacteria</taxon>
        <taxon>Campylobacterales</taxon>
        <taxon>Campylobacteraceae</taxon>
        <taxon>Campylobacter</taxon>
    </lineage>
</organism>
<dbReference type="AlphaFoldDB" id="C8PEM9"/>
<evidence type="ECO:0000256" key="4">
    <source>
        <dbReference type="ARBA" id="ARBA00022967"/>
    </source>
</evidence>
<evidence type="ECO:0000256" key="2">
    <source>
        <dbReference type="ARBA" id="ARBA00022741"/>
    </source>
</evidence>
<dbReference type="RefSeq" id="WP_005869514.1">
    <property type="nucleotide sequence ID" value="NZ_ACYG01000009.1"/>
</dbReference>
<dbReference type="SUPFAM" id="SSF52540">
    <property type="entry name" value="P-loop containing nucleoside triphosphate hydrolases"/>
    <property type="match status" value="1"/>
</dbReference>
<dbReference type="STRING" id="824.CGRAC_0447"/>
<keyword evidence="2" id="KW-0547">Nucleotide-binding</keyword>
<feature type="domain" description="ABC transporter" evidence="6">
    <location>
        <begin position="1"/>
        <end position="238"/>
    </location>
</feature>
<evidence type="ECO:0000256" key="1">
    <source>
        <dbReference type="ARBA" id="ARBA00022448"/>
    </source>
</evidence>
<dbReference type="Pfam" id="PF00005">
    <property type="entry name" value="ABC_tran"/>
    <property type="match status" value="1"/>
</dbReference>
<comment type="caution">
    <text evidence="7">The sequence shown here is derived from an EMBL/GenBank/DDBJ whole genome shotgun (WGS) entry which is preliminary data.</text>
</comment>